<dbReference type="InterPro" id="IPR019826">
    <property type="entry name" value="Carboxylesterase_B_AS"/>
</dbReference>
<dbReference type="PROSITE" id="PS00122">
    <property type="entry name" value="CARBOXYLESTERASE_B_1"/>
    <property type="match status" value="1"/>
</dbReference>
<dbReference type="PROSITE" id="PS00941">
    <property type="entry name" value="CARBOXYLESTERASE_B_2"/>
    <property type="match status" value="1"/>
</dbReference>
<comment type="similarity">
    <text evidence="1">Belongs to the type-B carboxylesterase/lipase family.</text>
</comment>
<evidence type="ECO:0000256" key="1">
    <source>
        <dbReference type="ARBA" id="ARBA00005964"/>
    </source>
</evidence>
<proteinExistence type="inferred from homology"/>
<evidence type="ECO:0000313" key="5">
    <source>
        <dbReference type="EMBL" id="PLN86815.1"/>
    </source>
</evidence>
<evidence type="ECO:0000256" key="2">
    <source>
        <dbReference type="ARBA" id="ARBA00022801"/>
    </source>
</evidence>
<dbReference type="PANTHER" id="PTHR43142">
    <property type="entry name" value="CARBOXYLIC ESTER HYDROLASE"/>
    <property type="match status" value="1"/>
</dbReference>
<dbReference type="Gene3D" id="3.40.50.1820">
    <property type="entry name" value="alpha/beta hydrolase"/>
    <property type="match status" value="1"/>
</dbReference>
<dbReference type="InterPro" id="IPR029058">
    <property type="entry name" value="AB_hydrolase_fold"/>
</dbReference>
<evidence type="ECO:0000259" key="4">
    <source>
        <dbReference type="Pfam" id="PF00135"/>
    </source>
</evidence>
<dbReference type="Proteomes" id="UP000235023">
    <property type="component" value="Unassembled WGS sequence"/>
</dbReference>
<keyword evidence="6" id="KW-1185">Reference proteome</keyword>
<feature type="chain" id="PRO_5014369902" evidence="3">
    <location>
        <begin position="19"/>
        <end position="751"/>
    </location>
</feature>
<reference evidence="6" key="1">
    <citation type="submission" date="2017-12" db="EMBL/GenBank/DDBJ databases">
        <authorList>
            <consortium name="DOE Joint Genome Institute"/>
            <person name="Mondo S.J."/>
            <person name="Kjaerbolling I."/>
            <person name="Vesth T.C."/>
            <person name="Frisvad J.C."/>
            <person name="Nybo J.L."/>
            <person name="Theobald S."/>
            <person name="Kuo A."/>
            <person name="Bowyer P."/>
            <person name="Matsuda Y."/>
            <person name="Lyhne E.K."/>
            <person name="Kogle M.E."/>
            <person name="Clum A."/>
            <person name="Lipzen A."/>
            <person name="Salamov A."/>
            <person name="Ngan C.Y."/>
            <person name="Daum C."/>
            <person name="Chiniquy J."/>
            <person name="Barry K."/>
            <person name="LaButti K."/>
            <person name="Haridas S."/>
            <person name="Simmons B.A."/>
            <person name="Magnuson J.K."/>
            <person name="Mortensen U.H."/>
            <person name="Larsen T.O."/>
            <person name="Grigoriev I.V."/>
            <person name="Baker S.E."/>
            <person name="Andersen M.R."/>
            <person name="Nordberg H.P."/>
            <person name="Cantor M.N."/>
            <person name="Hua S.X."/>
        </authorList>
    </citation>
    <scope>NUCLEOTIDE SEQUENCE [LARGE SCALE GENOMIC DNA]</scope>
    <source>
        <strain evidence="6">IBT 19404</strain>
    </source>
</reference>
<dbReference type="InterPro" id="IPR002018">
    <property type="entry name" value="CarbesteraseB"/>
</dbReference>
<dbReference type="OrthoDB" id="408631at2759"/>
<dbReference type="PANTHER" id="PTHR43142:SF6">
    <property type="entry name" value="PUTATIVE (AFU_ORTHOLOGUE AFUA_7G01710)-RELATED"/>
    <property type="match status" value="1"/>
</dbReference>
<organism evidence="5 6">
    <name type="scientific">Aspergillus taichungensis</name>
    <dbReference type="NCBI Taxonomy" id="482145"/>
    <lineage>
        <taxon>Eukaryota</taxon>
        <taxon>Fungi</taxon>
        <taxon>Dikarya</taxon>
        <taxon>Ascomycota</taxon>
        <taxon>Pezizomycotina</taxon>
        <taxon>Eurotiomycetes</taxon>
        <taxon>Eurotiomycetidae</taxon>
        <taxon>Eurotiales</taxon>
        <taxon>Aspergillaceae</taxon>
        <taxon>Aspergillus</taxon>
        <taxon>Aspergillus subgen. Circumdati</taxon>
    </lineage>
</organism>
<name>A0A2J5I9P6_9EURO</name>
<dbReference type="InterPro" id="IPR019819">
    <property type="entry name" value="Carboxylesterase_B_CS"/>
</dbReference>
<protein>
    <submittedName>
        <fullName evidence="5">Alpha/beta-hydrolase</fullName>
    </submittedName>
</protein>
<gene>
    <name evidence="5" type="ORF">BDW42DRAFT_157772</name>
</gene>
<dbReference type="SUPFAM" id="SSF53474">
    <property type="entry name" value="alpha/beta-Hydrolases"/>
    <property type="match status" value="1"/>
</dbReference>
<dbReference type="GO" id="GO:0016787">
    <property type="term" value="F:hydrolase activity"/>
    <property type="evidence" value="ECO:0007669"/>
    <property type="project" value="UniProtKB-KW"/>
</dbReference>
<feature type="domain" description="Carboxylesterase type B" evidence="4">
    <location>
        <begin position="185"/>
        <end position="675"/>
    </location>
</feature>
<dbReference type="AlphaFoldDB" id="A0A2J5I9P6"/>
<keyword evidence="3" id="KW-0732">Signal</keyword>
<dbReference type="Pfam" id="PF00135">
    <property type="entry name" value="COesterase"/>
    <property type="match status" value="1"/>
</dbReference>
<accession>A0A2J5I9P6</accession>
<feature type="signal peptide" evidence="3">
    <location>
        <begin position="1"/>
        <end position="18"/>
    </location>
</feature>
<keyword evidence="2 5" id="KW-0378">Hydrolase</keyword>
<evidence type="ECO:0000256" key="3">
    <source>
        <dbReference type="SAM" id="SignalP"/>
    </source>
</evidence>
<dbReference type="EMBL" id="KZ559496">
    <property type="protein sequence ID" value="PLN86815.1"/>
    <property type="molecule type" value="Genomic_DNA"/>
</dbReference>
<evidence type="ECO:0000313" key="6">
    <source>
        <dbReference type="Proteomes" id="UP000235023"/>
    </source>
</evidence>
<sequence>MQLSSLVGVLLGSGLAFAAPHGSVTPGKLPSISSLGTLQTLKYNNLGPENNGTAAVLVHDRLSAEAARARCAAIGEALFPLQDAPKANRTDLDYQLDYLVFAHDLQPSDSLWVGGSGPKKGHQCPAYSYKRKEVVLKPCDAKLPALCTSNVPPTTDLNRAAVPSSRVSVTSKNYTVTGYRDARSFRFLGIPFANPPVQDLRFAPPQPYSGPSRIDATRMADACIQSASDYGTAGIGISEDCLYLNVYTPILPKSSHTRPEGHPNNGCNAVRRPVAVYFYGGAFAQGSASIIDYDGGNFASRSDVVIVTVNYRVGALGWLATGNLTTGNYGTRDQILALRWVQSHIAAFGGDPSNVTIFGQSAGGQSVVALLSSTAARGLFSGAIVQSAPLDLPWFTRQVYADIVAPEIAKGVGCDEDKHSESESALLSCLRSVPATSYLDNSTDLGDAIDAFSKSLATDYLHVSKLLAAIEPLMPMIDDSDTGVIDDQFDKLLTTNHLPNRVPTLFTTTTDEAALYVAGSVPNLGATQTGFNLLLSIAFPHDLAKELIKADAFPINRSDPDGIRNLGADALTHSEWSCPQSHLLDIAANNTIFPSLYQAQITNGHVQSTDDSPEVCSPNDNFNATCHTADVLPVWGTLNSKSRGVDPYYSTGDLLHSQLLHDVFGAFFRTRNPNPDPRFLRVRGPAYAATYDVYGAGDGSTPYFIPEHTSAAKNVSLLGWSPSSVENPGRTEKCRVFREYGFTFENARYTT</sequence>